<dbReference type="EMBL" id="CP139957">
    <property type="protein sequence ID" value="WPX09211.1"/>
    <property type="molecule type" value="Genomic_DNA"/>
</dbReference>
<dbReference type="PROSITE" id="PS51194">
    <property type="entry name" value="HELICASE_CTER"/>
    <property type="match status" value="1"/>
</dbReference>
<dbReference type="GO" id="GO:0004386">
    <property type="term" value="F:helicase activity"/>
    <property type="evidence" value="ECO:0007669"/>
    <property type="project" value="UniProtKB-KW"/>
</dbReference>
<evidence type="ECO:0000256" key="1">
    <source>
        <dbReference type="ARBA" id="ARBA00022801"/>
    </source>
</evidence>
<sequence length="112" mass="12819">MKIIKVARASWKRGFGLNITGADVVIHFDAWWNPAVESQATARAHRLGQKNVVQSFKIIAKNSIEEKILHLQQKKKDLFDSLIEANQAFITKLTKGEICGKYLYTYSRVEKK</sequence>
<dbReference type="Pfam" id="PF00271">
    <property type="entry name" value="Helicase_C"/>
    <property type="match status" value="1"/>
</dbReference>
<evidence type="ECO:0000259" key="2">
    <source>
        <dbReference type="PROSITE" id="PS51194"/>
    </source>
</evidence>
<dbReference type="PANTHER" id="PTHR10799">
    <property type="entry name" value="SNF2/RAD54 HELICASE FAMILY"/>
    <property type="match status" value="1"/>
</dbReference>
<keyword evidence="1" id="KW-0378">Hydrolase</keyword>
<dbReference type="RefSeq" id="WP_045173859.1">
    <property type="nucleotide sequence ID" value="NZ_CP139957.1"/>
</dbReference>
<keyword evidence="3" id="KW-0067">ATP-binding</keyword>
<dbReference type="Proteomes" id="UP001322744">
    <property type="component" value="Chromosome"/>
</dbReference>
<protein>
    <submittedName>
        <fullName evidence="3">C-terminal helicase domain-containing protein</fullName>
    </submittedName>
</protein>
<dbReference type="InterPro" id="IPR001650">
    <property type="entry name" value="Helicase_C-like"/>
</dbReference>
<dbReference type="InterPro" id="IPR049730">
    <property type="entry name" value="SNF2/RAD54-like_C"/>
</dbReference>
<proteinExistence type="predicted"/>
<evidence type="ECO:0000313" key="4">
    <source>
        <dbReference type="Proteomes" id="UP001322744"/>
    </source>
</evidence>
<feature type="domain" description="Helicase C-terminal" evidence="2">
    <location>
        <begin position="1"/>
        <end position="90"/>
    </location>
</feature>
<evidence type="ECO:0000313" key="3">
    <source>
        <dbReference type="EMBL" id="WPX09211.1"/>
    </source>
</evidence>
<reference evidence="3 4" key="1">
    <citation type="submission" date="2023-12" db="EMBL/GenBank/DDBJ databases">
        <authorList>
            <person name="Manesh M.J.H."/>
            <person name="Bing R.G."/>
            <person name="Willard D.J."/>
            <person name="Kelly R.M."/>
        </authorList>
    </citation>
    <scope>NUCLEOTIDE SEQUENCE [LARGE SCALE GENOMIC DNA]</scope>
    <source>
        <strain evidence="3 4">DSM 8977</strain>
    </source>
</reference>
<dbReference type="Gene3D" id="3.40.50.300">
    <property type="entry name" value="P-loop containing nucleotide triphosphate hydrolases"/>
    <property type="match status" value="1"/>
</dbReference>
<name>A0ABZ0U1N6_9FIRM</name>
<accession>A0ABZ0U1N6</accession>
<gene>
    <name evidence="3" type="ORF">SOJ16_000402</name>
</gene>
<dbReference type="InterPro" id="IPR027417">
    <property type="entry name" value="P-loop_NTPase"/>
</dbReference>
<dbReference type="SUPFAM" id="SSF52540">
    <property type="entry name" value="P-loop containing nucleoside triphosphate hydrolases"/>
    <property type="match status" value="1"/>
</dbReference>
<keyword evidence="3" id="KW-0547">Nucleotide-binding</keyword>
<keyword evidence="4" id="KW-1185">Reference proteome</keyword>
<organism evidence="3 4">
    <name type="scientific">Anaerocellum danielii</name>
    <dbReference type="NCBI Taxonomy" id="1387557"/>
    <lineage>
        <taxon>Bacteria</taxon>
        <taxon>Bacillati</taxon>
        <taxon>Bacillota</taxon>
        <taxon>Bacillota incertae sedis</taxon>
        <taxon>Caldicellulosiruptorales</taxon>
        <taxon>Caldicellulosiruptoraceae</taxon>
        <taxon>Anaerocellum</taxon>
    </lineage>
</organism>
<dbReference type="CDD" id="cd18793">
    <property type="entry name" value="SF2_C_SNF"/>
    <property type="match status" value="1"/>
</dbReference>
<keyword evidence="3" id="KW-0347">Helicase</keyword>